<comment type="caution">
    <text evidence="1">The sequence shown here is derived from an EMBL/GenBank/DDBJ whole genome shotgun (WGS) entry which is preliminary data.</text>
</comment>
<reference evidence="1 2" key="1">
    <citation type="journal article" date="2019" name="Commun. Biol.">
        <title>The bagworm genome reveals a unique fibroin gene that provides high tensile strength.</title>
        <authorList>
            <person name="Kono N."/>
            <person name="Nakamura H."/>
            <person name="Ohtoshi R."/>
            <person name="Tomita M."/>
            <person name="Numata K."/>
            <person name="Arakawa K."/>
        </authorList>
    </citation>
    <scope>NUCLEOTIDE SEQUENCE [LARGE SCALE GENOMIC DNA]</scope>
</reference>
<evidence type="ECO:0000313" key="1">
    <source>
        <dbReference type="EMBL" id="GBP56910.1"/>
    </source>
</evidence>
<sequence length="123" mass="13688">MHVKYERCAQYKPAHAQQTEVRFIGGRANAGAAFSRRDYSSAITWAMDFKVRPRRRSGAGGALMAIVMTTKSRTVGLTRSPEQTESILFYLIRISQNSLTHSRVVQGLCHSFLRESGFGSGAF</sequence>
<keyword evidence="2" id="KW-1185">Reference proteome</keyword>
<gene>
    <name evidence="1" type="ORF">EVAR_33966_1</name>
</gene>
<organism evidence="1 2">
    <name type="scientific">Eumeta variegata</name>
    <name type="common">Bagworm moth</name>
    <name type="synonym">Eumeta japonica</name>
    <dbReference type="NCBI Taxonomy" id="151549"/>
    <lineage>
        <taxon>Eukaryota</taxon>
        <taxon>Metazoa</taxon>
        <taxon>Ecdysozoa</taxon>
        <taxon>Arthropoda</taxon>
        <taxon>Hexapoda</taxon>
        <taxon>Insecta</taxon>
        <taxon>Pterygota</taxon>
        <taxon>Neoptera</taxon>
        <taxon>Endopterygota</taxon>
        <taxon>Lepidoptera</taxon>
        <taxon>Glossata</taxon>
        <taxon>Ditrysia</taxon>
        <taxon>Tineoidea</taxon>
        <taxon>Psychidae</taxon>
        <taxon>Oiketicinae</taxon>
        <taxon>Eumeta</taxon>
    </lineage>
</organism>
<protein>
    <submittedName>
        <fullName evidence="1">Uncharacterized protein</fullName>
    </submittedName>
</protein>
<dbReference type="AlphaFoldDB" id="A0A4C1X1G1"/>
<dbReference type="EMBL" id="BGZK01000704">
    <property type="protein sequence ID" value="GBP56910.1"/>
    <property type="molecule type" value="Genomic_DNA"/>
</dbReference>
<evidence type="ECO:0000313" key="2">
    <source>
        <dbReference type="Proteomes" id="UP000299102"/>
    </source>
</evidence>
<proteinExistence type="predicted"/>
<name>A0A4C1X1G1_EUMVA</name>
<dbReference type="Proteomes" id="UP000299102">
    <property type="component" value="Unassembled WGS sequence"/>
</dbReference>
<accession>A0A4C1X1G1</accession>